<dbReference type="Proteomes" id="UP000006443">
    <property type="component" value="Unassembled WGS sequence"/>
</dbReference>
<dbReference type="AlphaFoldDB" id="C0GJK0"/>
<evidence type="ECO:0000256" key="2">
    <source>
        <dbReference type="ARBA" id="ARBA00011255"/>
    </source>
</evidence>
<dbReference type="PANTHER" id="PTHR30288:SF0">
    <property type="entry name" value="FLAGELLAR HOOK-ASSOCIATED PROTEIN 2"/>
    <property type="match status" value="1"/>
</dbReference>
<organism evidence="8 9">
    <name type="scientific">Dethiobacter alkaliphilus AHT 1</name>
    <dbReference type="NCBI Taxonomy" id="555088"/>
    <lineage>
        <taxon>Bacteria</taxon>
        <taxon>Bacillati</taxon>
        <taxon>Bacillota</taxon>
        <taxon>Dethiobacteria</taxon>
        <taxon>Dethiobacterales</taxon>
        <taxon>Dethiobacteraceae</taxon>
        <taxon>Dethiobacter</taxon>
    </lineage>
</organism>
<name>C0GJK0_DETAL</name>
<comment type="similarity">
    <text evidence="1 5">Belongs to the FliD family.</text>
</comment>
<dbReference type="InterPro" id="IPR003481">
    <property type="entry name" value="FliD_N"/>
</dbReference>
<accession>C0GJK0</accession>
<sequence length="542" mass="60760">MSTLRIGGIASGFDTEQIIRDLMRVERMKVDRTFQQRQTLQWQKEQYREMTNKVRSFRDQYFDILKPETNLTSASAMKKMSATSSMPGIVSVSAGAIAFQGESTFQVLQSATAAKAIANEVTAGHEEGMRLSMTDTMATISSKLGEAAGEGVLNFEDGRFSLTINDVEIEISESDTFGSVLQRINNSNAGVQVSYSTFSDTFTMTARETGAGHITTDDGGNFFSALGLVPNAEGEVGQSGRDAVFRINGFEGTRTTNSFTIDGITYSINQQVDPPVDPEAPLETIRINVSVDTDAIFNTIEKFISDYNQLIDDISGKLNEERFRGFPPLTDEQKEAMSDREIELWEEKAQSGLLRRDSALENMLRNMRSALYDMVGEGHLSSIGIETSRNYLDNGKLVLKNGGNDLRAAIAENPDSVVDLFARRSDISYSPNLSAEDRSQRYQESGLAHRLSDILQDNIRTTRNSNGRKGVLLERAGIVGDTTEFDNYYDNQIKQVNRQIDRINEMLQRREEQYYRRFTAMEKALQQLHSQGDWLMMQLQQF</sequence>
<dbReference type="GO" id="GO:0009424">
    <property type="term" value="C:bacterial-type flagellum hook"/>
    <property type="evidence" value="ECO:0007669"/>
    <property type="project" value="UniProtKB-UniRule"/>
</dbReference>
<gene>
    <name evidence="8" type="ORF">DealDRAFT_2659</name>
</gene>
<dbReference type="EMBL" id="ACJM01000016">
    <property type="protein sequence ID" value="EEG76547.1"/>
    <property type="molecule type" value="Genomic_DNA"/>
</dbReference>
<evidence type="ECO:0000313" key="8">
    <source>
        <dbReference type="EMBL" id="EEG76547.1"/>
    </source>
</evidence>
<keyword evidence="3" id="KW-0175">Coiled coil</keyword>
<dbReference type="GO" id="GO:0007155">
    <property type="term" value="P:cell adhesion"/>
    <property type="evidence" value="ECO:0007669"/>
    <property type="project" value="InterPro"/>
</dbReference>
<keyword evidence="8" id="KW-0282">Flagellum</keyword>
<dbReference type="eggNOG" id="COG1345">
    <property type="taxonomic scope" value="Bacteria"/>
</dbReference>
<dbReference type="GO" id="GO:0071973">
    <property type="term" value="P:bacterial-type flagellum-dependent cell motility"/>
    <property type="evidence" value="ECO:0007669"/>
    <property type="project" value="TreeGrafter"/>
</dbReference>
<comment type="subcellular location">
    <subcellularLocation>
        <location evidence="5">Secreted</location>
    </subcellularLocation>
    <subcellularLocation>
        <location evidence="5">Bacterial flagellum</location>
    </subcellularLocation>
</comment>
<dbReference type="GO" id="GO:0005576">
    <property type="term" value="C:extracellular region"/>
    <property type="evidence" value="ECO:0007669"/>
    <property type="project" value="UniProtKB-SubCell"/>
</dbReference>
<comment type="function">
    <text evidence="5">Required for morphogenesis and for the elongation of the flagellar filament by facilitating polymerization of the flagellin monomers at the tip of growing filament. Forms a capping structure, which prevents flagellin subunits (transported through the central channel of the flagellum) from leaking out without polymerization at the distal end.</text>
</comment>
<evidence type="ECO:0000313" key="9">
    <source>
        <dbReference type="Proteomes" id="UP000006443"/>
    </source>
</evidence>
<keyword evidence="8" id="KW-0969">Cilium</keyword>
<comment type="caution">
    <text evidence="8">The sequence shown here is derived from an EMBL/GenBank/DDBJ whole genome shotgun (WGS) entry which is preliminary data.</text>
</comment>
<evidence type="ECO:0000256" key="5">
    <source>
        <dbReference type="RuleBase" id="RU362066"/>
    </source>
</evidence>
<evidence type="ECO:0000256" key="3">
    <source>
        <dbReference type="ARBA" id="ARBA00023054"/>
    </source>
</evidence>
<feature type="domain" description="Flagellar hook-associated protein 2 C-terminal" evidence="7">
    <location>
        <begin position="240"/>
        <end position="529"/>
    </location>
</feature>
<dbReference type="InterPro" id="IPR010809">
    <property type="entry name" value="FliD_C"/>
</dbReference>
<keyword evidence="4 5" id="KW-0975">Bacterial flagellum</keyword>
<evidence type="ECO:0000256" key="1">
    <source>
        <dbReference type="ARBA" id="ARBA00009764"/>
    </source>
</evidence>
<dbReference type="InterPro" id="IPR040026">
    <property type="entry name" value="FliD"/>
</dbReference>
<dbReference type="Pfam" id="PF02465">
    <property type="entry name" value="FliD_N"/>
    <property type="match status" value="1"/>
</dbReference>
<evidence type="ECO:0000259" key="7">
    <source>
        <dbReference type="Pfam" id="PF07195"/>
    </source>
</evidence>
<dbReference type="GO" id="GO:0009421">
    <property type="term" value="C:bacterial-type flagellum filament cap"/>
    <property type="evidence" value="ECO:0007669"/>
    <property type="project" value="InterPro"/>
</dbReference>
<dbReference type="STRING" id="555088.DealDRAFT_2659"/>
<reference evidence="8 9" key="1">
    <citation type="submission" date="2009-02" db="EMBL/GenBank/DDBJ databases">
        <title>Sequencing of the draft genome and assembly of Dethiobacter alkaliphilus AHT 1.</title>
        <authorList>
            <consortium name="US DOE Joint Genome Institute (JGI-PGF)"/>
            <person name="Lucas S."/>
            <person name="Copeland A."/>
            <person name="Lapidus A."/>
            <person name="Glavina del Rio T."/>
            <person name="Dalin E."/>
            <person name="Tice H."/>
            <person name="Bruce D."/>
            <person name="Goodwin L."/>
            <person name="Pitluck S."/>
            <person name="Larimer F."/>
            <person name="Land M.L."/>
            <person name="Hauser L."/>
            <person name="Muyzer G."/>
        </authorList>
    </citation>
    <scope>NUCLEOTIDE SEQUENCE [LARGE SCALE GENOMIC DNA]</scope>
    <source>
        <strain evidence="8 9">AHT 1</strain>
    </source>
</reference>
<comment type="subunit">
    <text evidence="2 5">Homopentamer.</text>
</comment>
<keyword evidence="9" id="KW-1185">Reference proteome</keyword>
<proteinExistence type="inferred from homology"/>
<protein>
    <recommendedName>
        <fullName evidence="5">Flagellar hook-associated protein 2</fullName>
        <shortName evidence="5">HAP2</shortName>
    </recommendedName>
    <alternativeName>
        <fullName evidence="5">Flagellar cap protein</fullName>
    </alternativeName>
</protein>
<dbReference type="Pfam" id="PF07195">
    <property type="entry name" value="FliD_C"/>
    <property type="match status" value="1"/>
</dbReference>
<keyword evidence="5" id="KW-0964">Secreted</keyword>
<dbReference type="RefSeq" id="WP_008518282.1">
    <property type="nucleotide sequence ID" value="NZ_ACJM01000016.1"/>
</dbReference>
<evidence type="ECO:0000259" key="6">
    <source>
        <dbReference type="Pfam" id="PF02465"/>
    </source>
</evidence>
<dbReference type="PANTHER" id="PTHR30288">
    <property type="entry name" value="FLAGELLAR CAP/ASSEMBLY PROTEIN FLID"/>
    <property type="match status" value="1"/>
</dbReference>
<feature type="domain" description="Flagellar hook-associated protein 2 N-terminal" evidence="6">
    <location>
        <begin position="11"/>
        <end position="114"/>
    </location>
</feature>
<evidence type="ECO:0000256" key="4">
    <source>
        <dbReference type="ARBA" id="ARBA00023143"/>
    </source>
</evidence>
<keyword evidence="8" id="KW-0966">Cell projection</keyword>
<dbReference type="OrthoDB" id="9776025at2"/>